<evidence type="ECO:0000313" key="6">
    <source>
        <dbReference type="Proteomes" id="UP000029278"/>
    </source>
</evidence>
<accession>A0A090Y6R3</accession>
<dbReference type="PANTHER" id="PTHR46797">
    <property type="entry name" value="HTH-TYPE TRANSCRIPTIONAL REGULATOR"/>
    <property type="match status" value="1"/>
</dbReference>
<name>A0A090Y6R3_PAEMA</name>
<feature type="domain" description="HTH cro/C1-type" evidence="4">
    <location>
        <begin position="11"/>
        <end position="65"/>
    </location>
</feature>
<dbReference type="InterPro" id="IPR010982">
    <property type="entry name" value="Lambda_DNA-bd_dom_sf"/>
</dbReference>
<dbReference type="InterPro" id="IPR001387">
    <property type="entry name" value="Cro/C1-type_HTH"/>
</dbReference>
<dbReference type="GO" id="GO:0003700">
    <property type="term" value="F:DNA-binding transcription factor activity"/>
    <property type="evidence" value="ECO:0007669"/>
    <property type="project" value="TreeGrafter"/>
</dbReference>
<protein>
    <submittedName>
        <fullName evidence="5">Helix-turn-helix family protein</fullName>
    </submittedName>
</protein>
<dbReference type="PROSITE" id="PS50943">
    <property type="entry name" value="HTH_CROC1"/>
    <property type="match status" value="1"/>
</dbReference>
<dbReference type="STRING" id="44252.DJ90_1347"/>
<dbReference type="SUPFAM" id="SSF47413">
    <property type="entry name" value="lambda repressor-like DNA-binding domains"/>
    <property type="match status" value="1"/>
</dbReference>
<dbReference type="PANTHER" id="PTHR46797:SF23">
    <property type="entry name" value="HTH-TYPE TRANSCRIPTIONAL REGULATOR SUTR"/>
    <property type="match status" value="1"/>
</dbReference>
<evidence type="ECO:0000256" key="2">
    <source>
        <dbReference type="ARBA" id="ARBA00023125"/>
    </source>
</evidence>
<dbReference type="HOGENOM" id="CLU_066192_17_5_9"/>
<dbReference type="OrthoDB" id="9814553at2"/>
<dbReference type="Pfam" id="PF01381">
    <property type="entry name" value="HTH_3"/>
    <property type="match status" value="1"/>
</dbReference>
<dbReference type="GO" id="GO:0005829">
    <property type="term" value="C:cytosol"/>
    <property type="evidence" value="ECO:0007669"/>
    <property type="project" value="TreeGrafter"/>
</dbReference>
<dbReference type="Gene3D" id="1.10.260.40">
    <property type="entry name" value="lambda repressor-like DNA-binding domains"/>
    <property type="match status" value="1"/>
</dbReference>
<evidence type="ECO:0000256" key="1">
    <source>
        <dbReference type="ARBA" id="ARBA00023015"/>
    </source>
</evidence>
<dbReference type="PATRIC" id="fig|44252.3.peg.5631"/>
<dbReference type="EMBL" id="JMQA01000047">
    <property type="protein sequence ID" value="KFM94453.1"/>
    <property type="molecule type" value="Genomic_DNA"/>
</dbReference>
<dbReference type="RefSeq" id="WP_036618677.1">
    <property type="nucleotide sequence ID" value="NZ_BGML01000004.1"/>
</dbReference>
<sequence length="112" mass="12682">MSLPKIVGKRIRECRRKKNWTQEQLAEAASLHNSYIGSVERGDRNISLETLEKITLALDVPAGDLVQSEEALDKQRLLDEHLKLVSGRNAEEIALITKITRDVIWGMEMKGN</sequence>
<dbReference type="CDD" id="cd00093">
    <property type="entry name" value="HTH_XRE"/>
    <property type="match status" value="1"/>
</dbReference>
<proteinExistence type="predicted"/>
<evidence type="ECO:0000259" key="4">
    <source>
        <dbReference type="PROSITE" id="PS50943"/>
    </source>
</evidence>
<gene>
    <name evidence="5" type="ORF">DJ90_1347</name>
</gene>
<keyword evidence="2" id="KW-0238">DNA-binding</keyword>
<reference evidence="5 6" key="1">
    <citation type="submission" date="2014-04" db="EMBL/GenBank/DDBJ databases">
        <authorList>
            <person name="Bishop-Lilly K.A."/>
            <person name="Broomall S.M."/>
            <person name="Chain P.S."/>
            <person name="Chertkov O."/>
            <person name="Coyne S.R."/>
            <person name="Daligault H.E."/>
            <person name="Davenport K.W."/>
            <person name="Erkkila T."/>
            <person name="Frey K.G."/>
            <person name="Gibbons H.S."/>
            <person name="Gu W."/>
            <person name="Jaissle J."/>
            <person name="Johnson S.L."/>
            <person name="Koroleva G.I."/>
            <person name="Ladner J.T."/>
            <person name="Lo C.-C."/>
            <person name="Minogue T.D."/>
            <person name="Munk C."/>
            <person name="Palacios G.F."/>
            <person name="Redden C.L."/>
            <person name="Rosenzweig C.N."/>
            <person name="Scholz M.B."/>
            <person name="Teshima H."/>
            <person name="Xu Y."/>
        </authorList>
    </citation>
    <scope>NUCLEOTIDE SEQUENCE [LARGE SCALE GENOMIC DNA]</scope>
    <source>
        <strain evidence="5 6">8244</strain>
    </source>
</reference>
<comment type="caution">
    <text evidence="5">The sequence shown here is derived from an EMBL/GenBank/DDBJ whole genome shotgun (WGS) entry which is preliminary data.</text>
</comment>
<evidence type="ECO:0000256" key="3">
    <source>
        <dbReference type="ARBA" id="ARBA00023163"/>
    </source>
</evidence>
<dbReference type="Proteomes" id="UP000029278">
    <property type="component" value="Unassembled WGS sequence"/>
</dbReference>
<keyword evidence="6" id="KW-1185">Reference proteome</keyword>
<keyword evidence="1" id="KW-0805">Transcription regulation</keyword>
<dbReference type="SMART" id="SM00530">
    <property type="entry name" value="HTH_XRE"/>
    <property type="match status" value="1"/>
</dbReference>
<organism evidence="5 6">
    <name type="scientific">Paenibacillus macerans</name>
    <name type="common">Bacillus macerans</name>
    <dbReference type="NCBI Taxonomy" id="44252"/>
    <lineage>
        <taxon>Bacteria</taxon>
        <taxon>Bacillati</taxon>
        <taxon>Bacillota</taxon>
        <taxon>Bacilli</taxon>
        <taxon>Bacillales</taxon>
        <taxon>Paenibacillaceae</taxon>
        <taxon>Paenibacillus</taxon>
    </lineage>
</organism>
<dbReference type="InterPro" id="IPR050807">
    <property type="entry name" value="TransReg_Diox_bact_type"/>
</dbReference>
<keyword evidence="3" id="KW-0804">Transcription</keyword>
<dbReference type="AlphaFoldDB" id="A0A090Y6R3"/>
<dbReference type="GO" id="GO:0003677">
    <property type="term" value="F:DNA binding"/>
    <property type="evidence" value="ECO:0007669"/>
    <property type="project" value="UniProtKB-KW"/>
</dbReference>
<dbReference type="GeneID" id="77010720"/>
<evidence type="ECO:0000313" key="5">
    <source>
        <dbReference type="EMBL" id="KFM94453.1"/>
    </source>
</evidence>